<dbReference type="Pfam" id="PF08238">
    <property type="entry name" value="Sel1"/>
    <property type="match status" value="5"/>
</dbReference>
<dbReference type="PANTHER" id="PTHR45088:SF1">
    <property type="entry name" value="OS04G0476000 PROTEIN"/>
    <property type="match status" value="1"/>
</dbReference>
<dbReference type="RefSeq" id="WP_377055350.1">
    <property type="nucleotide sequence ID" value="NZ_JBHLVZ010000084.1"/>
</dbReference>
<dbReference type="Proteomes" id="UP001589789">
    <property type="component" value="Unassembled WGS sequence"/>
</dbReference>
<feature type="region of interest" description="Disordered" evidence="1">
    <location>
        <begin position="48"/>
        <end position="68"/>
    </location>
</feature>
<evidence type="ECO:0000313" key="3">
    <source>
        <dbReference type="Proteomes" id="UP001589789"/>
    </source>
</evidence>
<evidence type="ECO:0000256" key="1">
    <source>
        <dbReference type="SAM" id="MobiDB-lite"/>
    </source>
</evidence>
<protein>
    <submittedName>
        <fullName evidence="2">Tetratricopeptide repeat protein</fullName>
    </submittedName>
</protein>
<dbReference type="InterPro" id="IPR006597">
    <property type="entry name" value="Sel1-like"/>
</dbReference>
<accession>A0ABV6IYL1</accession>
<organism evidence="2 3">
    <name type="scientific">Muricoccus vinaceus</name>
    <dbReference type="NCBI Taxonomy" id="424704"/>
    <lineage>
        <taxon>Bacteria</taxon>
        <taxon>Pseudomonadati</taxon>
        <taxon>Pseudomonadota</taxon>
        <taxon>Alphaproteobacteria</taxon>
        <taxon>Acetobacterales</taxon>
        <taxon>Roseomonadaceae</taxon>
        <taxon>Muricoccus</taxon>
    </lineage>
</organism>
<dbReference type="InterPro" id="IPR011990">
    <property type="entry name" value="TPR-like_helical_dom_sf"/>
</dbReference>
<dbReference type="SUPFAM" id="SSF81901">
    <property type="entry name" value="HCP-like"/>
    <property type="match status" value="1"/>
</dbReference>
<proteinExistence type="predicted"/>
<dbReference type="PROSITE" id="PS51257">
    <property type="entry name" value="PROKAR_LIPOPROTEIN"/>
    <property type="match status" value="1"/>
</dbReference>
<dbReference type="EMBL" id="JBHLVZ010000084">
    <property type="protein sequence ID" value="MFC0388701.1"/>
    <property type="molecule type" value="Genomic_DNA"/>
</dbReference>
<dbReference type="InterPro" id="IPR053301">
    <property type="entry name" value="F-box_motif"/>
</dbReference>
<keyword evidence="3" id="KW-1185">Reference proteome</keyword>
<feature type="compositionally biased region" description="Basic and acidic residues" evidence="1">
    <location>
        <begin position="56"/>
        <end position="68"/>
    </location>
</feature>
<sequence>MTPFRLVVLGAGIVLAACAPRGQPGGGFGPNVVVCQPGAECRVQPTGTIAATYDQEPERQRDPDPYRGEDLGVLRAAAASGEARAAYKLGQAQEFGLGGAPRSPAAAARSYEQAADSGNPWAAWRLATLVERGAAPGGRRRALDLSRAAAQAGHAQSAYNLGAALQEGRGMARNSAEAARWLTVAAEGGVPEAQYVLGTMLFRGDGVPRQSYQALQWMRRAAQGGDTRAQRAVGRLYMTGLEEMGQDPQEARSWLSLAAGRGDAQARRDLAEMDRAEGEERDFQRALALRQAETRALWDAVLLAAWLSPPPVVVVLR</sequence>
<dbReference type="Gene3D" id="1.25.40.10">
    <property type="entry name" value="Tetratricopeptide repeat domain"/>
    <property type="match status" value="2"/>
</dbReference>
<evidence type="ECO:0000313" key="2">
    <source>
        <dbReference type="EMBL" id="MFC0388701.1"/>
    </source>
</evidence>
<gene>
    <name evidence="2" type="ORF">ACFFIC_24610</name>
</gene>
<dbReference type="PANTHER" id="PTHR45088">
    <property type="entry name" value="OSJNBA0022H21.17 PROTEIN"/>
    <property type="match status" value="1"/>
</dbReference>
<dbReference type="SMART" id="SM00671">
    <property type="entry name" value="SEL1"/>
    <property type="match status" value="4"/>
</dbReference>
<reference evidence="2 3" key="1">
    <citation type="submission" date="2024-09" db="EMBL/GenBank/DDBJ databases">
        <authorList>
            <person name="Sun Q."/>
            <person name="Mori K."/>
        </authorList>
    </citation>
    <scope>NUCLEOTIDE SEQUENCE [LARGE SCALE GENOMIC DNA]</scope>
    <source>
        <strain evidence="2 3">CCM 7468</strain>
    </source>
</reference>
<comment type="caution">
    <text evidence="2">The sequence shown here is derived from an EMBL/GenBank/DDBJ whole genome shotgun (WGS) entry which is preliminary data.</text>
</comment>
<name>A0ABV6IYL1_9PROT</name>